<sequence length="105" mass="11052">MQVKGRLLPNASSPLLAGGDIAASRCPWRWRPPRGLGFQPGLGNAAAREAAPVAGRGIWTLHFGSHDALIPAQQQAILAKGTGLIPERINCDKMCVLPFGQTGSN</sequence>
<evidence type="ECO:0000313" key="2">
    <source>
        <dbReference type="Proteomes" id="UP000008021"/>
    </source>
</evidence>
<keyword evidence="2" id="KW-1185">Reference proteome</keyword>
<dbReference type="HOGENOM" id="CLU_2240894_0_0_1"/>
<reference evidence="1" key="1">
    <citation type="submission" date="2015-04" db="UniProtKB">
        <authorList>
            <consortium name="EnsemblPlants"/>
        </authorList>
    </citation>
    <scope>IDENTIFICATION</scope>
</reference>
<reference evidence="1" key="2">
    <citation type="submission" date="2018-05" db="EMBL/GenBank/DDBJ databases">
        <title>OmerRS3 (Oryza meridionalis Reference Sequence Version 3).</title>
        <authorList>
            <person name="Zhang J."/>
            <person name="Kudrna D."/>
            <person name="Lee S."/>
            <person name="Talag J."/>
            <person name="Welchert J."/>
            <person name="Wing R.A."/>
        </authorList>
    </citation>
    <scope>NUCLEOTIDE SEQUENCE [LARGE SCALE GENOMIC DNA]</scope>
    <source>
        <strain evidence="1">cv. OR44</strain>
    </source>
</reference>
<dbReference type="Gramene" id="OMERI03G00880.2">
    <property type="protein sequence ID" value="OMERI03G00880.2"/>
    <property type="gene ID" value="OMERI03G00880"/>
</dbReference>
<dbReference type="AlphaFoldDB" id="A0A0E0CU19"/>
<organism evidence="1">
    <name type="scientific">Oryza meridionalis</name>
    <dbReference type="NCBI Taxonomy" id="40149"/>
    <lineage>
        <taxon>Eukaryota</taxon>
        <taxon>Viridiplantae</taxon>
        <taxon>Streptophyta</taxon>
        <taxon>Embryophyta</taxon>
        <taxon>Tracheophyta</taxon>
        <taxon>Spermatophyta</taxon>
        <taxon>Magnoliopsida</taxon>
        <taxon>Liliopsida</taxon>
        <taxon>Poales</taxon>
        <taxon>Poaceae</taxon>
        <taxon>BOP clade</taxon>
        <taxon>Oryzoideae</taxon>
        <taxon>Oryzeae</taxon>
        <taxon>Oryzinae</taxon>
        <taxon>Oryza</taxon>
    </lineage>
</organism>
<proteinExistence type="predicted"/>
<accession>A0A0E0CU19</accession>
<dbReference type="EnsemblPlants" id="OMERI03G00880.2">
    <property type="protein sequence ID" value="OMERI03G00880.2"/>
    <property type="gene ID" value="OMERI03G00880"/>
</dbReference>
<name>A0A0E0CU19_9ORYZ</name>
<protein>
    <submittedName>
        <fullName evidence="1">Uncharacterized protein</fullName>
    </submittedName>
</protein>
<evidence type="ECO:0000313" key="1">
    <source>
        <dbReference type="EnsemblPlants" id="OMERI03G00880.2"/>
    </source>
</evidence>
<dbReference type="Proteomes" id="UP000008021">
    <property type="component" value="Chromosome 3"/>
</dbReference>